<dbReference type="PANTHER" id="PTHR36978">
    <property type="entry name" value="P-LOOP CONTAINING NUCLEOTIDE TRIPHOSPHATE HYDROLASE"/>
    <property type="match status" value="1"/>
</dbReference>
<keyword evidence="2" id="KW-1185">Reference proteome</keyword>
<dbReference type="InterPro" id="IPR040632">
    <property type="entry name" value="Sulfotransfer_4"/>
</dbReference>
<organism evidence="1 2">
    <name type="scientific">Symbiodinium microadriaticum</name>
    <name type="common">Dinoflagellate</name>
    <name type="synonym">Zooxanthella microadriatica</name>
    <dbReference type="NCBI Taxonomy" id="2951"/>
    <lineage>
        <taxon>Eukaryota</taxon>
        <taxon>Sar</taxon>
        <taxon>Alveolata</taxon>
        <taxon>Dinophyceae</taxon>
        <taxon>Suessiales</taxon>
        <taxon>Symbiodiniaceae</taxon>
        <taxon>Symbiodinium</taxon>
    </lineage>
</organism>
<dbReference type="OrthoDB" id="408152at2759"/>
<protein>
    <submittedName>
        <fullName evidence="1">Uncharacterized protein</fullName>
    </submittedName>
</protein>
<evidence type="ECO:0000313" key="2">
    <source>
        <dbReference type="Proteomes" id="UP000186817"/>
    </source>
</evidence>
<sequence length="353" mass="39256">MQQRPLISPAFIVYDQTCQFRYISPANNWVSRLNPTPILADGPRTCAWPRMAMTPRRVLLLLCTTRMCLAASCRADGEACDAEDQALLQHESNPRFNILQVSQATVPKAKRCANEYFTKLASANLSSEYRPWIYRSSMPASGRNMVIGAGMGTTGTHSVVVALEELGLKGYHFRDARASANEHAKEHGLPDYVVPIVEQLKQNTTACYGAIETFDFSTLPGNVDYVSDTPFTELFLDIYTQFPTAKVVLTTRPSLDWAKSRKKHAKSPPPVLRPCGLAGVKDYAETDLAAMLDSYNDLVRCVVPPGNLLEVDLFANETNLTETLASFLENRLPLFQEGRVEHSRAVNVKKHTI</sequence>
<comment type="caution">
    <text evidence="1">The sequence shown here is derived from an EMBL/GenBank/DDBJ whole genome shotgun (WGS) entry which is preliminary data.</text>
</comment>
<gene>
    <name evidence="1" type="ORF">AK812_SmicGene20508</name>
</gene>
<dbReference type="PANTHER" id="PTHR36978:SF4">
    <property type="entry name" value="P-LOOP CONTAINING NUCLEOSIDE TRIPHOSPHATE HYDROLASE PROTEIN"/>
    <property type="match status" value="1"/>
</dbReference>
<evidence type="ECO:0000313" key="1">
    <source>
        <dbReference type="EMBL" id="OLP97181.1"/>
    </source>
</evidence>
<dbReference type="Pfam" id="PF17784">
    <property type="entry name" value="Sulfotransfer_4"/>
    <property type="match status" value="1"/>
</dbReference>
<dbReference type="Gene3D" id="3.40.50.300">
    <property type="entry name" value="P-loop containing nucleotide triphosphate hydrolases"/>
    <property type="match status" value="1"/>
</dbReference>
<dbReference type="InterPro" id="IPR027417">
    <property type="entry name" value="P-loop_NTPase"/>
</dbReference>
<dbReference type="SUPFAM" id="SSF52540">
    <property type="entry name" value="P-loop containing nucleoside triphosphate hydrolases"/>
    <property type="match status" value="1"/>
</dbReference>
<dbReference type="Proteomes" id="UP000186817">
    <property type="component" value="Unassembled WGS sequence"/>
</dbReference>
<dbReference type="AlphaFoldDB" id="A0A1Q9DPU3"/>
<name>A0A1Q9DPU3_SYMMI</name>
<proteinExistence type="predicted"/>
<dbReference type="EMBL" id="LSRX01000443">
    <property type="protein sequence ID" value="OLP97181.1"/>
    <property type="molecule type" value="Genomic_DNA"/>
</dbReference>
<reference evidence="1 2" key="1">
    <citation type="submission" date="2016-02" db="EMBL/GenBank/DDBJ databases">
        <title>Genome analysis of coral dinoflagellate symbionts highlights evolutionary adaptations to a symbiotic lifestyle.</title>
        <authorList>
            <person name="Aranda M."/>
            <person name="Li Y."/>
            <person name="Liew Y.J."/>
            <person name="Baumgarten S."/>
            <person name="Simakov O."/>
            <person name="Wilson M."/>
            <person name="Piel J."/>
            <person name="Ashoor H."/>
            <person name="Bougouffa S."/>
            <person name="Bajic V.B."/>
            <person name="Ryu T."/>
            <person name="Ravasi T."/>
            <person name="Bayer T."/>
            <person name="Micklem G."/>
            <person name="Kim H."/>
            <person name="Bhak J."/>
            <person name="Lajeunesse T.C."/>
            <person name="Voolstra C.R."/>
        </authorList>
    </citation>
    <scope>NUCLEOTIDE SEQUENCE [LARGE SCALE GENOMIC DNA]</scope>
    <source>
        <strain evidence="1 2">CCMP2467</strain>
    </source>
</reference>
<accession>A0A1Q9DPU3</accession>